<comment type="caution">
    <text evidence="5">The sequence shown here is derived from an EMBL/GenBank/DDBJ whole genome shotgun (WGS) entry which is preliminary data.</text>
</comment>
<feature type="chain" id="PRO_5045137852" evidence="1">
    <location>
        <begin position="27"/>
        <end position="1265"/>
    </location>
</feature>
<dbReference type="PANTHER" id="PTHR43465:SF2">
    <property type="entry name" value="DUF1680 DOMAIN PROTEIN (AFU_ORTHOLOGUE AFUA_1G08910)"/>
    <property type="match status" value="1"/>
</dbReference>
<reference evidence="5 6" key="1">
    <citation type="submission" date="2024-04" db="EMBL/GenBank/DDBJ databases">
        <title>Luteolibacter sp. isolated from soil.</title>
        <authorList>
            <person name="An J."/>
        </authorList>
    </citation>
    <scope>NUCLEOTIDE SEQUENCE [LARGE SCALE GENOMIC DNA]</scope>
    <source>
        <strain evidence="5 6">Y139</strain>
    </source>
</reference>
<evidence type="ECO:0000259" key="3">
    <source>
        <dbReference type="Pfam" id="PF20736"/>
    </source>
</evidence>
<evidence type="ECO:0000313" key="6">
    <source>
        <dbReference type="Proteomes" id="UP001371305"/>
    </source>
</evidence>
<dbReference type="PROSITE" id="PS51257">
    <property type="entry name" value="PROKAR_LIPOPROTEIN"/>
    <property type="match status" value="1"/>
</dbReference>
<accession>A0ABU9B300</accession>
<dbReference type="SUPFAM" id="SSF48208">
    <property type="entry name" value="Six-hairpin glycosidases"/>
    <property type="match status" value="1"/>
</dbReference>
<dbReference type="InterPro" id="IPR049046">
    <property type="entry name" value="Beta-AFase-like_GH127_middle"/>
</dbReference>
<keyword evidence="6" id="KW-1185">Reference proteome</keyword>
<protein>
    <submittedName>
        <fullName evidence="5">Beta-L-arabinofuranosidase domain-containing protein</fullName>
    </submittedName>
</protein>
<proteinExistence type="predicted"/>
<dbReference type="Pfam" id="PF20736">
    <property type="entry name" value="Glyco_hydro127M"/>
    <property type="match status" value="1"/>
</dbReference>
<dbReference type="InterPro" id="IPR049049">
    <property type="entry name" value="Beta-AFase-like_GH127_C"/>
</dbReference>
<dbReference type="PANTHER" id="PTHR43465">
    <property type="entry name" value="DUF1680 DOMAIN PROTEIN (AFU_ORTHOLOGUE AFUA_1G08910)"/>
    <property type="match status" value="1"/>
</dbReference>
<dbReference type="RefSeq" id="WP_341408185.1">
    <property type="nucleotide sequence ID" value="NZ_JBBUKT010000019.1"/>
</dbReference>
<dbReference type="InterPro" id="IPR012878">
    <property type="entry name" value="Beta-AFase-like_GH127_cat"/>
</dbReference>
<feature type="domain" description="Non-reducing end beta-L-arabinofuranosidase-like GH127 C-terminal" evidence="4">
    <location>
        <begin position="746"/>
        <end position="848"/>
    </location>
</feature>
<dbReference type="Pfam" id="PF07944">
    <property type="entry name" value="Beta-AFase-like_GH127_cat"/>
    <property type="match status" value="1"/>
</dbReference>
<name>A0ABU9B300_9BACT</name>
<feature type="signal peptide" evidence="1">
    <location>
        <begin position="1"/>
        <end position="26"/>
    </location>
</feature>
<dbReference type="Proteomes" id="UP001371305">
    <property type="component" value="Unassembled WGS sequence"/>
</dbReference>
<evidence type="ECO:0000259" key="2">
    <source>
        <dbReference type="Pfam" id="PF07944"/>
    </source>
</evidence>
<sequence>MTNFSTRSGLVASAVAFAAACSIAHGGLTLTNGNFESLPASDNRTDITGWYDYDAANFWEQAWLEGIDTPDDYNFSLAMAGDGNAGKPWAYQAIGTADGATTLKVTFDYGSFADATNLRNLGVTWKVYAVTGSFTPGQNVDINGASGVTLLSSGSASAMQVAPGAKVGLTTVDLDVSNAGTRQLYLRVSNFSPTTNSNGNGYLWVDQVSISANTLPPVATPLVETPIEQVQVNDAFWSPKLDQWRATTVNDVFNKFEQNGGLANFDLVASGATTGHRGENWWDGLIYETIRGAADLLRAHSDAVLEARIDGFIDRIGAAANVDSDGYINTAQQLHGPDVPVGFKWANPPTAGDTLNDNNPHTIYNAGCLVEAGLHYYRATGKVKLLKIATRQANYMTTIMGPSPKVAYIPGHAQPEEAFLRLYQFYRDHPAVKGQVGLTINEQAYLDLAKFWVETRGYTAGRVSEGAYNQDAEPVFSQQVMVGHAVRAGLLASGVAAIGSETRDPRYVETGRRWWQNLYDARSYLTGGMGAIAAHEGFGEDYELPNDGYCETCAAVTGGFFSHQMNLATGDGRYVDLLERELYNGALSGIALDGQHYFYENPLTAPGSHRRWSWAGEGFGMTPCCPPMFLKLMGALPGYIYATKDSGLYVNLYVGSQATIQTSALNLNVSQTSSYPWNGDVEITINPVTASAFTVNLHIPGWVTNPTVAINNGPVQSVTPVNQYASITRTWSPGDKIHLSLPMPIKRVKADSRVKADIGRVAITRGPVVYCFEGIDNNEGAKSILLGGGDPLEASFEPGLLGGVMTISGRSTVVRQRGGVLRKEPGRIKAIPFFTNANREPSSMDVWIADDHSSVQPVYAGVAAASYCNPGDSVAALNDGIIPVDSDDGSVPRMTWWNHKGTSEWAQITYDSPRPVAGVGVYWWDESRVTGDCRVPQSWSVQYLDAQGSWQPVQNASPRGVAMDRFNYATFDSVNTRGIRIVAQLQAGWSGGILEMLAGSSWPVPTASYTFASDTVTAINDGVLPASSGDGSISRHTYWNHTGTAEWAQITFPSAKRLNAFEIYWWDDRVSNGGCRVPASWSLSYLNGQGSWQPVQITGSYGVARDAFNTVNFAEVETTALRVQANLQAGWSGGILEMRAYEPSLDTPSAFWLADNHYEADTNMDLMIEGQGVSLLEAYALGLDPSGNVAGSMPHPSYQAGSGLSLNFWGAREDVIYGGEVSGDLKNWSPTGLILSPPDANGRRTVVVPPGAPSKFVRLRFDLAQ</sequence>
<dbReference type="Gene3D" id="2.60.120.260">
    <property type="entry name" value="Galactose-binding domain-like"/>
    <property type="match status" value="2"/>
</dbReference>
<dbReference type="EMBL" id="JBBUKT010000019">
    <property type="protein sequence ID" value="MEK7954416.1"/>
    <property type="molecule type" value="Genomic_DNA"/>
</dbReference>
<organism evidence="5 6">
    <name type="scientific">Luteolibacter soli</name>
    <dbReference type="NCBI Taxonomy" id="3135280"/>
    <lineage>
        <taxon>Bacteria</taxon>
        <taxon>Pseudomonadati</taxon>
        <taxon>Verrucomicrobiota</taxon>
        <taxon>Verrucomicrobiia</taxon>
        <taxon>Verrucomicrobiales</taxon>
        <taxon>Verrucomicrobiaceae</taxon>
        <taxon>Luteolibacter</taxon>
    </lineage>
</organism>
<dbReference type="InterPro" id="IPR008928">
    <property type="entry name" value="6-hairpin_glycosidase_sf"/>
</dbReference>
<evidence type="ECO:0000259" key="4">
    <source>
        <dbReference type="Pfam" id="PF20737"/>
    </source>
</evidence>
<evidence type="ECO:0000313" key="5">
    <source>
        <dbReference type="EMBL" id="MEK7954416.1"/>
    </source>
</evidence>
<feature type="domain" description="Non-reducing end beta-L-arabinofuranosidase-like GH127 catalytic" evidence="2">
    <location>
        <begin position="229"/>
        <end position="634"/>
    </location>
</feature>
<feature type="domain" description="Non-reducing end beta-L-arabinofuranosidase-like GH127 middle" evidence="3">
    <location>
        <begin position="648"/>
        <end position="743"/>
    </location>
</feature>
<keyword evidence="1" id="KW-0732">Signal</keyword>
<dbReference type="Pfam" id="PF20737">
    <property type="entry name" value="Glyco_hydro127C"/>
    <property type="match status" value="1"/>
</dbReference>
<dbReference type="InterPro" id="IPR049174">
    <property type="entry name" value="Beta-AFase-like"/>
</dbReference>
<evidence type="ECO:0000256" key="1">
    <source>
        <dbReference type="SAM" id="SignalP"/>
    </source>
</evidence>
<gene>
    <name evidence="5" type="ORF">WKV53_28115</name>
</gene>